<dbReference type="Proteomes" id="UP001358193">
    <property type="component" value="Segment"/>
</dbReference>
<evidence type="ECO:0000313" key="2">
    <source>
        <dbReference type="Proteomes" id="UP001358193"/>
    </source>
</evidence>
<sequence>MKPYALYTTFNDNYLEQGCNMIYSFLCNNKWFEGDLIILCDHGEYAGLNEQSRQQISKLYDNVIFKDDCYDIYKDVVEHCKNLALTPNFMQCYYKLELVKKNEYERKLYLDADIIVDNKISELFFASEVRNGVVLDLGVDEASQYNLLNVISIRAKEDQEYFNAGVMIIKDEYIPDNLYDECIKFCLTCDENSYKNKFSYKGGLVDQDMFNELLPNVDLIPFMYNMVANILHAMHANFNEMHNDIFLDVINRTKIIHYCGGKFKPDKFLESSLEGYNRQLLSILDIYYRYNYLRTKNNN</sequence>
<dbReference type="InterPro" id="IPR050587">
    <property type="entry name" value="GNT1/Glycosyltrans_8"/>
</dbReference>
<reference evidence="1 2" key="1">
    <citation type="submission" date="2023-11" db="EMBL/GenBank/DDBJ databases">
        <authorList>
            <person name="Cook R."/>
            <person name="Crisci M."/>
            <person name="Pye H."/>
            <person name="Adriaenssens E."/>
            <person name="Santini J."/>
        </authorList>
    </citation>
    <scope>NUCLEOTIDE SEQUENCE [LARGE SCALE GENOMIC DNA]</scope>
    <source>
        <strain evidence="1">Lak_Megaphage_Sonny</strain>
    </source>
</reference>
<dbReference type="InterPro" id="IPR002495">
    <property type="entry name" value="Glyco_trans_8"/>
</dbReference>
<accession>A0ABZ0Z6I3</accession>
<protein>
    <recommendedName>
        <fullName evidence="3">Glycosyltransferase</fullName>
    </recommendedName>
</protein>
<evidence type="ECO:0008006" key="3">
    <source>
        <dbReference type="Google" id="ProtNLM"/>
    </source>
</evidence>
<name>A0ABZ0Z6I3_9CAUD</name>
<dbReference type="PANTHER" id="PTHR11183">
    <property type="entry name" value="GLYCOGENIN SUBFAMILY MEMBER"/>
    <property type="match status" value="1"/>
</dbReference>
<dbReference type="Gene3D" id="3.90.550.10">
    <property type="entry name" value="Spore Coat Polysaccharide Biosynthesis Protein SpsA, Chain A"/>
    <property type="match status" value="1"/>
</dbReference>
<dbReference type="EMBL" id="OR769223">
    <property type="protein sequence ID" value="WQJ53638.1"/>
    <property type="molecule type" value="Genomic_DNA"/>
</dbReference>
<dbReference type="Pfam" id="PF01501">
    <property type="entry name" value="Glyco_transf_8"/>
    <property type="match status" value="1"/>
</dbReference>
<keyword evidence="2" id="KW-1185">Reference proteome</keyword>
<proteinExistence type="predicted"/>
<evidence type="ECO:0000313" key="1">
    <source>
        <dbReference type="EMBL" id="WQJ53638.1"/>
    </source>
</evidence>
<dbReference type="InterPro" id="IPR029044">
    <property type="entry name" value="Nucleotide-diphossugar_trans"/>
</dbReference>
<organism evidence="1 2">
    <name type="scientific">phage Lak_Megaphage_Sonny</name>
    <dbReference type="NCBI Taxonomy" id="3109229"/>
    <lineage>
        <taxon>Viruses</taxon>
        <taxon>Duplodnaviria</taxon>
        <taxon>Heunggongvirae</taxon>
        <taxon>Uroviricota</taxon>
        <taxon>Caudoviricetes</taxon>
        <taxon>Caudoviricetes code 15 clade</taxon>
    </lineage>
</organism>
<dbReference type="SUPFAM" id="SSF53448">
    <property type="entry name" value="Nucleotide-diphospho-sugar transferases"/>
    <property type="match status" value="1"/>
</dbReference>